<comment type="subcellular location">
    <subcellularLocation>
        <location evidence="1">Cell inner membrane</location>
    </subcellularLocation>
</comment>
<evidence type="ECO:0000313" key="12">
    <source>
        <dbReference type="Proteomes" id="UP001239019"/>
    </source>
</evidence>
<evidence type="ECO:0000313" key="11">
    <source>
        <dbReference type="EMBL" id="MDQ2069244.1"/>
    </source>
</evidence>
<keyword evidence="8" id="KW-0653">Protein transport</keyword>
<evidence type="ECO:0000256" key="8">
    <source>
        <dbReference type="ARBA" id="ARBA00022927"/>
    </source>
</evidence>
<evidence type="ECO:0000256" key="6">
    <source>
        <dbReference type="ARBA" id="ARBA00022519"/>
    </source>
</evidence>
<evidence type="ECO:0000256" key="7">
    <source>
        <dbReference type="ARBA" id="ARBA00022692"/>
    </source>
</evidence>
<gene>
    <name evidence="11" type="ORF">RBH19_05120</name>
</gene>
<evidence type="ECO:0000256" key="9">
    <source>
        <dbReference type="ARBA" id="ARBA00023136"/>
    </source>
</evidence>
<accession>A0ABU0W5F3</accession>
<reference evidence="11 12" key="1">
    <citation type="submission" date="2023-08" db="EMBL/GenBank/DDBJ databases">
        <title>Whole-genome sequencing of halo(alkali)philic microorganisms from hypersaline lakes.</title>
        <authorList>
            <person name="Sorokin D.Y."/>
            <person name="Abbas B."/>
            <person name="Merkel A.Y."/>
        </authorList>
    </citation>
    <scope>NUCLEOTIDE SEQUENCE [LARGE SCALE GENOMIC DNA]</scope>
    <source>
        <strain evidence="11 12">AB-CW4</strain>
    </source>
</reference>
<keyword evidence="4" id="KW-0813">Transport</keyword>
<dbReference type="Proteomes" id="UP001239019">
    <property type="component" value="Unassembled WGS sequence"/>
</dbReference>
<proteinExistence type="inferred from homology"/>
<evidence type="ECO:0000256" key="1">
    <source>
        <dbReference type="ARBA" id="ARBA00004533"/>
    </source>
</evidence>
<evidence type="ECO:0000256" key="4">
    <source>
        <dbReference type="ARBA" id="ARBA00022448"/>
    </source>
</evidence>
<keyword evidence="7" id="KW-0812">Transmembrane</keyword>
<keyword evidence="5" id="KW-1003">Cell membrane</keyword>
<comment type="caution">
    <text evidence="11">The sequence shown here is derived from an EMBL/GenBank/DDBJ whole genome shotgun (WGS) entry which is preliminary data.</text>
</comment>
<evidence type="ECO:0000256" key="10">
    <source>
        <dbReference type="ARBA" id="ARBA00030772"/>
    </source>
</evidence>
<evidence type="ECO:0000256" key="2">
    <source>
        <dbReference type="ARBA" id="ARBA00007208"/>
    </source>
</evidence>
<protein>
    <recommendedName>
        <fullName evidence="3">Type II secretion system protein N</fullName>
    </recommendedName>
    <alternativeName>
        <fullName evidence="10">General secretion pathway protein N</fullName>
    </alternativeName>
</protein>
<dbReference type="Pfam" id="PF01203">
    <property type="entry name" value="T2SSN"/>
    <property type="match status" value="1"/>
</dbReference>
<comment type="similarity">
    <text evidence="2">Belongs to the GSP N family.</text>
</comment>
<keyword evidence="12" id="KW-1185">Reference proteome</keyword>
<name>A0ABU0W5F3_9GAMM</name>
<organism evidence="11 12">
    <name type="scientific">Natronospira bacteriovora</name>
    <dbReference type="NCBI Taxonomy" id="3069753"/>
    <lineage>
        <taxon>Bacteria</taxon>
        <taxon>Pseudomonadati</taxon>
        <taxon>Pseudomonadota</taxon>
        <taxon>Gammaproteobacteria</taxon>
        <taxon>Natronospirales</taxon>
        <taxon>Natronospiraceae</taxon>
        <taxon>Natronospira</taxon>
    </lineage>
</organism>
<keyword evidence="9" id="KW-0472">Membrane</keyword>
<evidence type="ECO:0000256" key="5">
    <source>
        <dbReference type="ARBA" id="ARBA00022475"/>
    </source>
</evidence>
<dbReference type="EMBL" id="JAVDDT010000002">
    <property type="protein sequence ID" value="MDQ2069244.1"/>
    <property type="molecule type" value="Genomic_DNA"/>
</dbReference>
<dbReference type="InterPro" id="IPR022792">
    <property type="entry name" value="T2SS_protein-GspN"/>
</dbReference>
<evidence type="ECO:0000256" key="3">
    <source>
        <dbReference type="ARBA" id="ARBA00021563"/>
    </source>
</evidence>
<keyword evidence="6" id="KW-0997">Cell inner membrane</keyword>
<sequence length="253" mass="27695">MKRIFLLTGFGVLLFLAFLFARAPAGLLLVALPELDEVHVHAPAGTVWNGRFRHVQAGPLRLESVEWSLRKAPLLMGRADIDFRARINQGRVEGQVRAHPNGEVRIRQAIGQQIPLASLAPLFNQPPGMVSGDGAFEIRDARIKGTEPVSADAELRVFNLGVNMMGNHQLGNFAAQLQGSDGEFTLSFRDVGENAPFSVSGDAEFSLPQRRYSINGRIRARDDAPENLASMLPYLGQADEQGAHPLRLSGRIQ</sequence>
<dbReference type="RefSeq" id="WP_306727730.1">
    <property type="nucleotide sequence ID" value="NZ_JAVDDT010000002.1"/>
</dbReference>